<gene>
    <name evidence="2" type="ORF">WG900_10405</name>
</gene>
<name>A0ABU8S8Z6_9SPHN</name>
<keyword evidence="1" id="KW-1133">Transmembrane helix</keyword>
<keyword evidence="3" id="KW-1185">Reference proteome</keyword>
<feature type="transmembrane region" description="Helical" evidence="1">
    <location>
        <begin position="221"/>
        <end position="239"/>
    </location>
</feature>
<feature type="transmembrane region" description="Helical" evidence="1">
    <location>
        <begin position="71"/>
        <end position="97"/>
    </location>
</feature>
<proteinExistence type="predicted"/>
<evidence type="ECO:0000313" key="3">
    <source>
        <dbReference type="Proteomes" id="UP001379235"/>
    </source>
</evidence>
<evidence type="ECO:0000313" key="2">
    <source>
        <dbReference type="EMBL" id="MEJ6010330.1"/>
    </source>
</evidence>
<comment type="caution">
    <text evidence="2">The sequence shown here is derived from an EMBL/GenBank/DDBJ whole genome shotgun (WGS) entry which is preliminary data.</text>
</comment>
<feature type="transmembrane region" description="Helical" evidence="1">
    <location>
        <begin position="153"/>
        <end position="176"/>
    </location>
</feature>
<feature type="transmembrane region" description="Helical" evidence="1">
    <location>
        <begin position="251"/>
        <end position="272"/>
    </location>
</feature>
<sequence length="342" mass="37192">MALAYPVGAPRGSLRGGQIFALGLFVLLYTSLGAFRYETGGDWMTYDEMFEDIRVDTLAYAMTRTDPLYGFFNWFSAQLGTGIYLVNGACCLVLVYGVVRVASSFREPWLAVLIAVPYLLIVVGFGYVRQGAAIGMMLLAIASMDRSNPIRTLVYLAIAVGFHSTAALTIPLFVFGMAPRNKLLATAAGVVGALAFVFVLAPRLNTFELGYLEAEYDSSGAAARLVMSLVPSALIVLRWRQFIAGAKVRPVWLMLALANFIAVVALVLSPSSTAVDRIALFFSVIQMAAFGEFRALAGVSDRMAQLVRLILIGVAVAVQSVWLIFGTHAIFWVPYQSVFENF</sequence>
<dbReference type="InterPro" id="IPR049458">
    <property type="entry name" value="EpsG-like"/>
</dbReference>
<dbReference type="Proteomes" id="UP001379235">
    <property type="component" value="Unassembled WGS sequence"/>
</dbReference>
<feature type="transmembrane region" description="Helical" evidence="1">
    <location>
        <begin position="109"/>
        <end position="128"/>
    </location>
</feature>
<keyword evidence="1" id="KW-0472">Membrane</keyword>
<feature type="transmembrane region" description="Helical" evidence="1">
    <location>
        <begin position="183"/>
        <end position="201"/>
    </location>
</feature>
<organism evidence="2 3">
    <name type="scientific">Novosphingobium aquae</name>
    <dbReference type="NCBI Taxonomy" id="3133435"/>
    <lineage>
        <taxon>Bacteria</taxon>
        <taxon>Pseudomonadati</taxon>
        <taxon>Pseudomonadota</taxon>
        <taxon>Alphaproteobacteria</taxon>
        <taxon>Sphingomonadales</taxon>
        <taxon>Sphingomonadaceae</taxon>
        <taxon>Novosphingobium</taxon>
    </lineage>
</organism>
<feature type="transmembrane region" description="Helical" evidence="1">
    <location>
        <begin position="309"/>
        <end position="333"/>
    </location>
</feature>
<evidence type="ECO:0000256" key="1">
    <source>
        <dbReference type="SAM" id="Phobius"/>
    </source>
</evidence>
<dbReference type="RefSeq" id="WP_339966894.1">
    <property type="nucleotide sequence ID" value="NZ_JBBHJY010000004.1"/>
</dbReference>
<feature type="transmembrane region" description="Helical" evidence="1">
    <location>
        <begin position="19"/>
        <end position="37"/>
    </location>
</feature>
<dbReference type="EMBL" id="JBBHJY010000004">
    <property type="protein sequence ID" value="MEJ6010330.1"/>
    <property type="molecule type" value="Genomic_DNA"/>
</dbReference>
<reference evidence="2 3" key="1">
    <citation type="submission" date="2024-03" db="EMBL/GenBank/DDBJ databases">
        <authorList>
            <person name="Jo J.-H."/>
        </authorList>
    </citation>
    <scope>NUCLEOTIDE SEQUENCE [LARGE SCALE GENOMIC DNA]</scope>
    <source>
        <strain evidence="2 3">AS3R-12</strain>
    </source>
</reference>
<dbReference type="Pfam" id="PF14897">
    <property type="entry name" value="EpsG"/>
    <property type="match status" value="1"/>
</dbReference>
<feature type="transmembrane region" description="Helical" evidence="1">
    <location>
        <begin position="278"/>
        <end position="297"/>
    </location>
</feature>
<protein>
    <submittedName>
        <fullName evidence="2">EpsG family protein</fullName>
    </submittedName>
</protein>
<accession>A0ABU8S8Z6</accession>
<keyword evidence="1" id="KW-0812">Transmembrane</keyword>